<dbReference type="SUPFAM" id="SSF53613">
    <property type="entry name" value="Ribokinase-like"/>
    <property type="match status" value="1"/>
</dbReference>
<feature type="binding site" evidence="12">
    <location>
        <position position="284"/>
    </location>
    <ligand>
        <name>K(+)</name>
        <dbReference type="ChEBI" id="CHEBI:29103"/>
    </ligand>
</feature>
<evidence type="ECO:0000256" key="9">
    <source>
        <dbReference type="ARBA" id="ARBA00022842"/>
    </source>
</evidence>
<dbReference type="GO" id="GO:0019303">
    <property type="term" value="P:D-ribose catabolic process"/>
    <property type="evidence" value="ECO:0007669"/>
    <property type="project" value="UniProtKB-UniRule"/>
</dbReference>
<feature type="binding site" evidence="12">
    <location>
        <position position="134"/>
    </location>
    <ligand>
        <name>substrate</name>
    </ligand>
</feature>
<name>A0A1V0N6I9_9ARCH</name>
<feature type="binding site" evidence="12">
    <location>
        <position position="269"/>
    </location>
    <ligand>
        <name>ATP</name>
        <dbReference type="ChEBI" id="CHEBI:30616"/>
    </ligand>
</feature>
<dbReference type="PRINTS" id="PR00990">
    <property type="entry name" value="RIBOKINASE"/>
</dbReference>
<dbReference type="GO" id="GO:0004747">
    <property type="term" value="F:ribokinase activity"/>
    <property type="evidence" value="ECO:0007669"/>
    <property type="project" value="UniProtKB-UniRule"/>
</dbReference>
<evidence type="ECO:0000256" key="5">
    <source>
        <dbReference type="ARBA" id="ARBA00022723"/>
    </source>
</evidence>
<keyword evidence="7 12" id="KW-0418">Kinase</keyword>
<evidence type="ECO:0000313" key="14">
    <source>
        <dbReference type="EMBL" id="ARD85696.1"/>
    </source>
</evidence>
<reference evidence="14 15" key="1">
    <citation type="submission" date="2011-10" db="EMBL/GenBank/DDBJ databases">
        <title>Metabolic and evolutionary patterns in the extreme acidophile Ferroplasma acidiphilum.</title>
        <authorList>
            <person name="Golyshina O.V."/>
            <person name="Kozyavkin S.A."/>
            <person name="Tatusov R.L."/>
            <person name="Slesarev A.I."/>
            <person name="Golyshin P.N."/>
        </authorList>
    </citation>
    <scope>NUCLEOTIDE SEQUENCE [LARGE SCALE GENOMIC DNA]</scope>
    <source>
        <strain evidence="15">Y</strain>
    </source>
</reference>
<dbReference type="PROSITE" id="PS00583">
    <property type="entry name" value="PFKB_KINASES_1"/>
    <property type="match status" value="1"/>
</dbReference>
<comment type="catalytic activity">
    <reaction evidence="12">
        <text>D-ribose + ATP = D-ribose 5-phosphate + ADP + H(+)</text>
        <dbReference type="Rhea" id="RHEA:13697"/>
        <dbReference type="ChEBI" id="CHEBI:15378"/>
        <dbReference type="ChEBI" id="CHEBI:30616"/>
        <dbReference type="ChEBI" id="CHEBI:47013"/>
        <dbReference type="ChEBI" id="CHEBI:78346"/>
        <dbReference type="ChEBI" id="CHEBI:456216"/>
        <dbReference type="EC" id="2.7.1.15"/>
    </reaction>
</comment>
<dbReference type="OrthoDB" id="26949at2157"/>
<feature type="binding site" evidence="12">
    <location>
        <position position="278"/>
    </location>
    <ligand>
        <name>K(+)</name>
        <dbReference type="ChEBI" id="CHEBI:29103"/>
    </ligand>
</feature>
<comment type="caution">
    <text evidence="12">Lacks conserved residue(s) required for the propagation of feature annotation.</text>
</comment>
<evidence type="ECO:0000256" key="11">
    <source>
        <dbReference type="ARBA" id="ARBA00023277"/>
    </source>
</evidence>
<evidence type="ECO:0000256" key="2">
    <source>
        <dbReference type="ARBA" id="ARBA00012035"/>
    </source>
</evidence>
<evidence type="ECO:0000259" key="13">
    <source>
        <dbReference type="Pfam" id="PF00294"/>
    </source>
</evidence>
<comment type="function">
    <text evidence="12">Catalyzes the phosphorylation of ribose at O-5 in a reaction requiring ATP and magnesium. The resulting D-ribose-5-phosphate can then be used either for sythesis of nucleotides, histidine, and tryptophan, or as a component of the pentose phosphate pathway.</text>
</comment>
<evidence type="ECO:0000256" key="12">
    <source>
        <dbReference type="HAMAP-Rule" id="MF_01987"/>
    </source>
</evidence>
<keyword evidence="12" id="KW-0963">Cytoplasm</keyword>
<comment type="similarity">
    <text evidence="12">Belongs to the carbohydrate kinase PfkB family. Ribokinase subfamily.</text>
</comment>
<evidence type="ECO:0000256" key="3">
    <source>
        <dbReference type="ARBA" id="ARBA00016943"/>
    </source>
</evidence>
<keyword evidence="11 12" id="KW-0119">Carbohydrate metabolism</keyword>
<evidence type="ECO:0000256" key="1">
    <source>
        <dbReference type="ARBA" id="ARBA00005380"/>
    </source>
</evidence>
<feature type="active site" description="Proton acceptor" evidence="12">
    <location>
        <position position="245"/>
    </location>
</feature>
<dbReference type="GO" id="GO:0005524">
    <property type="term" value="F:ATP binding"/>
    <property type="evidence" value="ECO:0007669"/>
    <property type="project" value="UniProtKB-UniRule"/>
</dbReference>
<evidence type="ECO:0000256" key="10">
    <source>
        <dbReference type="ARBA" id="ARBA00022958"/>
    </source>
</evidence>
<feature type="binding site" evidence="12">
    <location>
        <position position="177"/>
    </location>
    <ligand>
        <name>ATP</name>
        <dbReference type="ChEBI" id="CHEBI:30616"/>
    </ligand>
</feature>
<dbReference type="KEGG" id="fai:FAD_1861"/>
<feature type="binding site" evidence="12">
    <location>
        <begin position="11"/>
        <end position="13"/>
    </location>
    <ligand>
        <name>substrate</name>
    </ligand>
</feature>
<feature type="binding site" evidence="12">
    <location>
        <position position="241"/>
    </location>
    <ligand>
        <name>K(+)</name>
        <dbReference type="ChEBI" id="CHEBI:29103"/>
    </ligand>
</feature>
<feature type="binding site" evidence="12">
    <location>
        <position position="280"/>
    </location>
    <ligand>
        <name>K(+)</name>
        <dbReference type="ChEBI" id="CHEBI:29103"/>
    </ligand>
</feature>
<feature type="binding site" evidence="12">
    <location>
        <begin position="244"/>
        <end position="245"/>
    </location>
    <ligand>
        <name>ATP</name>
        <dbReference type="ChEBI" id="CHEBI:30616"/>
    </ligand>
</feature>
<keyword evidence="6 12" id="KW-0547">Nucleotide-binding</keyword>
<dbReference type="PANTHER" id="PTHR10584">
    <property type="entry name" value="SUGAR KINASE"/>
    <property type="match status" value="1"/>
</dbReference>
<keyword evidence="10 12" id="KW-0630">Potassium</keyword>
<dbReference type="STRING" id="74969.FAD_1861"/>
<feature type="binding site" evidence="12">
    <location>
        <position position="275"/>
    </location>
    <ligand>
        <name>K(+)</name>
        <dbReference type="ChEBI" id="CHEBI:29103"/>
    </ligand>
</feature>
<dbReference type="CDD" id="cd01174">
    <property type="entry name" value="ribokinase"/>
    <property type="match status" value="1"/>
</dbReference>
<comment type="pathway">
    <text evidence="12">Carbohydrate metabolism; D-ribose degradation; D-ribose 5-phosphate from beta-D-ribopyranose: step 2/2.</text>
</comment>
<evidence type="ECO:0000313" key="15">
    <source>
        <dbReference type="Proteomes" id="UP000192050"/>
    </source>
</evidence>
<dbReference type="EMBL" id="CP015363">
    <property type="protein sequence ID" value="ARD85696.1"/>
    <property type="molecule type" value="Genomic_DNA"/>
</dbReference>
<keyword evidence="8 12" id="KW-0067">ATP-binding</keyword>
<dbReference type="InterPro" id="IPR002139">
    <property type="entry name" value="Ribo/fructo_kinase"/>
</dbReference>
<evidence type="ECO:0000256" key="6">
    <source>
        <dbReference type="ARBA" id="ARBA00022741"/>
    </source>
</evidence>
<dbReference type="Proteomes" id="UP000192050">
    <property type="component" value="Chromosome"/>
</dbReference>
<comment type="similarity">
    <text evidence="1">Belongs to the carbohydrate kinase pfkB family.</text>
</comment>
<dbReference type="HAMAP" id="MF_01987">
    <property type="entry name" value="Ribokinase"/>
    <property type="match status" value="1"/>
</dbReference>
<feature type="binding site" evidence="12">
    <location>
        <begin position="39"/>
        <end position="43"/>
    </location>
    <ligand>
        <name>substrate</name>
    </ligand>
</feature>
<dbReference type="GO" id="GO:0046872">
    <property type="term" value="F:metal ion binding"/>
    <property type="evidence" value="ECO:0007669"/>
    <property type="project" value="UniProtKB-KW"/>
</dbReference>
<comment type="subcellular location">
    <subcellularLocation>
        <location evidence="12">Cytoplasm</location>
    </subcellularLocation>
</comment>
<comment type="cofactor">
    <cofactor evidence="12">
        <name>Mg(2+)</name>
        <dbReference type="ChEBI" id="CHEBI:18420"/>
    </cofactor>
    <text evidence="12">Requires a divalent cation, most likely magnesium in vivo, as an electrophilic catalyst to aid phosphoryl group transfer. It is the chelate of the metal and the nucleotide that is the actual substrate.</text>
</comment>
<dbReference type="RefSeq" id="WP_081143125.1">
    <property type="nucleotide sequence ID" value="NZ_CP015363.1"/>
</dbReference>
<dbReference type="EC" id="2.7.1.15" evidence="2 12"/>
<proteinExistence type="inferred from homology"/>
<dbReference type="GeneID" id="31677351"/>
<dbReference type="GO" id="GO:0005737">
    <property type="term" value="C:cytoplasm"/>
    <property type="evidence" value="ECO:0007669"/>
    <property type="project" value="UniProtKB-SubCell"/>
</dbReference>
<dbReference type="Pfam" id="PF00294">
    <property type="entry name" value="PfkB"/>
    <property type="match status" value="1"/>
</dbReference>
<dbReference type="PANTHER" id="PTHR10584:SF166">
    <property type="entry name" value="RIBOKINASE"/>
    <property type="match status" value="1"/>
</dbReference>
<feature type="binding site" evidence="12">
    <location>
        <begin position="213"/>
        <end position="218"/>
    </location>
    <ligand>
        <name>ATP</name>
        <dbReference type="ChEBI" id="CHEBI:30616"/>
    </ligand>
</feature>
<comment type="activity regulation">
    <text evidence="12">Activated by a monovalent cation that binds near, but not in, the active site. The most likely occupant of the site in vivo is potassium. Ion binding induces a conformational change that may alter substrate affinity.</text>
</comment>
<keyword evidence="4 12" id="KW-0808">Transferase</keyword>
<protein>
    <recommendedName>
        <fullName evidence="3 12">Ribokinase</fullName>
        <shortName evidence="12">RK</shortName>
        <ecNumber evidence="2 12">2.7.1.15</ecNumber>
    </recommendedName>
</protein>
<dbReference type="InterPro" id="IPR011877">
    <property type="entry name" value="Ribokinase"/>
</dbReference>
<dbReference type="InterPro" id="IPR011611">
    <property type="entry name" value="PfkB_dom"/>
</dbReference>
<gene>
    <name evidence="12" type="primary">rbsK</name>
    <name evidence="14" type="ORF">FAD_1861</name>
</gene>
<evidence type="ECO:0000256" key="8">
    <source>
        <dbReference type="ARBA" id="ARBA00022840"/>
    </source>
</evidence>
<sequence length="298" mass="32647">MQGIKVVGSINMDIIMSSARLPETGETIKADKYYMYPGGKGANQAVSVARTGVKPQLIGKIGNDYFAEMITNYLRKENLDLCLTYGDKTGIAMINVESSGKNMITVYPGSNGNMSYEDFHNIELKNSIVMFQQEIPLKTIRDFISSNMENGNLFITDPSPFSEDSYILENSGILTPNETEAQLIAGCTINSVEDAKKASTLISGKYKNNVIIKLGSRGSISNFDGEIKYHKPYNVKTVDTTGAGDCFNGAFASEFLRTGDVDKSMEFANIAAALSTTGYGAFPSFPYRNQIISIMEYE</sequence>
<keyword evidence="15" id="KW-1185">Reference proteome</keyword>
<accession>A0A1V0N6I9</accession>
<dbReference type="Gene3D" id="3.40.1190.20">
    <property type="match status" value="1"/>
</dbReference>
<keyword evidence="5 12" id="KW-0479">Metal-binding</keyword>
<dbReference type="PROSITE" id="PS00584">
    <property type="entry name" value="PFKB_KINASES_2"/>
    <property type="match status" value="1"/>
</dbReference>
<feature type="domain" description="Carbohydrate kinase PfkB" evidence="13">
    <location>
        <begin position="2"/>
        <end position="283"/>
    </location>
</feature>
<keyword evidence="9 12" id="KW-0460">Magnesium</keyword>
<dbReference type="InterPro" id="IPR029056">
    <property type="entry name" value="Ribokinase-like"/>
</dbReference>
<organism evidence="14 15">
    <name type="scientific">Ferroplasma acidiphilum</name>
    <dbReference type="NCBI Taxonomy" id="74969"/>
    <lineage>
        <taxon>Archaea</taxon>
        <taxon>Methanobacteriati</taxon>
        <taxon>Thermoplasmatota</taxon>
        <taxon>Thermoplasmata</taxon>
        <taxon>Thermoplasmatales</taxon>
        <taxon>Ferroplasmaceae</taxon>
        <taxon>Ferroplasma</taxon>
    </lineage>
</organism>
<evidence type="ECO:0000256" key="7">
    <source>
        <dbReference type="ARBA" id="ARBA00022777"/>
    </source>
</evidence>
<feature type="binding site" evidence="12">
    <location>
        <position position="239"/>
    </location>
    <ligand>
        <name>K(+)</name>
        <dbReference type="ChEBI" id="CHEBI:29103"/>
    </ligand>
</feature>
<evidence type="ECO:0000256" key="4">
    <source>
        <dbReference type="ARBA" id="ARBA00022679"/>
    </source>
</evidence>
<comment type="subunit">
    <text evidence="12">Homodimer.</text>
</comment>
<feature type="binding site" evidence="12">
    <location>
        <position position="245"/>
    </location>
    <ligand>
        <name>substrate</name>
    </ligand>
</feature>
<dbReference type="InterPro" id="IPR002173">
    <property type="entry name" value="Carboh/pur_kinase_PfkB_CS"/>
</dbReference>
<dbReference type="UniPathway" id="UPA00916">
    <property type="reaction ID" value="UER00889"/>
</dbReference>
<dbReference type="AlphaFoldDB" id="A0A1V0N6I9"/>